<proteinExistence type="inferred from homology"/>
<keyword evidence="2 3" id="KW-0501">Molybdenum cofactor biosynthesis</keyword>
<dbReference type="PIRSF" id="PIRSF015626">
    <property type="entry name" value="FdhD"/>
    <property type="match status" value="1"/>
</dbReference>
<feature type="active site" description="Cysteine persulfide intermediate" evidence="3">
    <location>
        <position position="103"/>
    </location>
</feature>
<dbReference type="RefSeq" id="WP_075073570.1">
    <property type="nucleotide sequence ID" value="NZ_DF967972.1"/>
</dbReference>
<dbReference type="Gene3D" id="3.10.20.10">
    <property type="match status" value="1"/>
</dbReference>
<dbReference type="Pfam" id="PF02634">
    <property type="entry name" value="FdhD-NarQ"/>
    <property type="match status" value="1"/>
</dbReference>
<dbReference type="NCBIfam" id="TIGR00129">
    <property type="entry name" value="fdhD_narQ"/>
    <property type="match status" value="1"/>
</dbReference>
<sequence length="274" mass="30440">MASVDEPLQYFQYHPPSGWVAAETRMIAEIPVGLFVNGESWLTFMCTPTHLEALGVGFLYNEEIISTAAEVSVVHVCENGCQLDVWLKHDVTKPDHWRRTSGCTGGFTATESTPIRPITQPLESLSPDMILAGMEDLLRSQEIYRTTRGVHCSMLTDGEESRILAEDIGRHNTLDKLAGRVLLEKPDLKRRLVFTTGRVSSEMLQKSARLDACAVISRTSPTALSVHLADELGITLIGYARRNQFNVYTHVERLQPSSFSIPVSIPDEPASDTR</sequence>
<comment type="function">
    <text evidence="3">Required for formate dehydrogenase (FDH) activity. Acts as a sulfur carrier protein that transfers sulfur from IscS to the molybdenum cofactor prior to its insertion into FDH.</text>
</comment>
<dbReference type="EMBL" id="DF967972">
    <property type="protein sequence ID" value="GAP14300.1"/>
    <property type="molecule type" value="Genomic_DNA"/>
</dbReference>
<protein>
    <recommendedName>
        <fullName evidence="3">Sulfur carrier protein FdhD</fullName>
    </recommendedName>
</protein>
<dbReference type="GO" id="GO:0016783">
    <property type="term" value="F:sulfurtransferase activity"/>
    <property type="evidence" value="ECO:0007669"/>
    <property type="project" value="InterPro"/>
</dbReference>
<evidence type="ECO:0000256" key="2">
    <source>
        <dbReference type="ARBA" id="ARBA00023150"/>
    </source>
</evidence>
<dbReference type="STRING" id="360412.LARV_02066"/>
<dbReference type="HAMAP" id="MF_00187">
    <property type="entry name" value="FdhD"/>
    <property type="match status" value="1"/>
</dbReference>
<dbReference type="AlphaFoldDB" id="A0A0S7B9T7"/>
<organism evidence="4">
    <name type="scientific">Longilinea arvoryzae</name>
    <dbReference type="NCBI Taxonomy" id="360412"/>
    <lineage>
        <taxon>Bacteria</taxon>
        <taxon>Bacillati</taxon>
        <taxon>Chloroflexota</taxon>
        <taxon>Anaerolineae</taxon>
        <taxon>Anaerolineales</taxon>
        <taxon>Anaerolineaceae</taxon>
        <taxon>Longilinea</taxon>
    </lineage>
</organism>
<evidence type="ECO:0000313" key="5">
    <source>
        <dbReference type="Proteomes" id="UP000055060"/>
    </source>
</evidence>
<accession>A0A0S7B9T7</accession>
<dbReference type="Proteomes" id="UP000055060">
    <property type="component" value="Unassembled WGS sequence"/>
</dbReference>
<dbReference type="InterPro" id="IPR016193">
    <property type="entry name" value="Cytidine_deaminase-like"/>
</dbReference>
<reference evidence="4" key="1">
    <citation type="submission" date="2015-07" db="EMBL/GenBank/DDBJ databases">
        <title>Draft Genome Sequences of Anaerolinea thermolimosa IMO-1, Bellilinea caldifistulae GOMI-1, Leptolinea tardivitalis YMTK-2, Levilinea saccharolytica KIBI-1,Longilinea arvoryzae KOME-1, Previously Described as Members of the Anaerolineaceae (Chloroflexi).</title>
        <authorList>
            <person name="Sekiguchi Y."/>
            <person name="Ohashi A."/>
            <person name="Matsuura N."/>
            <person name="Tourlousse M.D."/>
        </authorList>
    </citation>
    <scope>NUCLEOTIDE SEQUENCE [LARGE SCALE GENOMIC DNA]</scope>
    <source>
        <strain evidence="4">KOME-1</strain>
    </source>
</reference>
<dbReference type="Gene3D" id="3.40.140.10">
    <property type="entry name" value="Cytidine Deaminase, domain 2"/>
    <property type="match status" value="1"/>
</dbReference>
<dbReference type="GO" id="GO:0097163">
    <property type="term" value="F:sulfur carrier activity"/>
    <property type="evidence" value="ECO:0007669"/>
    <property type="project" value="UniProtKB-UniRule"/>
</dbReference>
<comment type="caution">
    <text evidence="3">Lacks conserved residue(s) required for the propagation of feature annotation.</text>
</comment>
<evidence type="ECO:0000256" key="1">
    <source>
        <dbReference type="ARBA" id="ARBA00022490"/>
    </source>
</evidence>
<dbReference type="GO" id="GO:0005737">
    <property type="term" value="C:cytoplasm"/>
    <property type="evidence" value="ECO:0007669"/>
    <property type="project" value="UniProtKB-SubCell"/>
</dbReference>
<dbReference type="OrthoDB" id="9782042at2"/>
<comment type="subcellular location">
    <subcellularLocation>
        <location evidence="3">Cytoplasm</location>
    </subcellularLocation>
</comment>
<dbReference type="PANTHER" id="PTHR30592:SF1">
    <property type="entry name" value="SULFUR CARRIER PROTEIN FDHD"/>
    <property type="match status" value="1"/>
</dbReference>
<evidence type="ECO:0000256" key="3">
    <source>
        <dbReference type="HAMAP-Rule" id="MF_00187"/>
    </source>
</evidence>
<comment type="similarity">
    <text evidence="3">Belongs to the FdhD family.</text>
</comment>
<dbReference type="InterPro" id="IPR003786">
    <property type="entry name" value="FdhD"/>
</dbReference>
<keyword evidence="5" id="KW-1185">Reference proteome</keyword>
<name>A0A0S7B9T7_9CHLR</name>
<dbReference type="PANTHER" id="PTHR30592">
    <property type="entry name" value="FORMATE DEHYDROGENASE"/>
    <property type="match status" value="1"/>
</dbReference>
<keyword evidence="1 3" id="KW-0963">Cytoplasm</keyword>
<gene>
    <name evidence="3" type="primary">fdhD</name>
    <name evidence="4" type="ORF">LARV_02066</name>
</gene>
<dbReference type="GO" id="GO:0006777">
    <property type="term" value="P:Mo-molybdopterin cofactor biosynthetic process"/>
    <property type="evidence" value="ECO:0007669"/>
    <property type="project" value="UniProtKB-UniRule"/>
</dbReference>
<dbReference type="SUPFAM" id="SSF53927">
    <property type="entry name" value="Cytidine deaminase-like"/>
    <property type="match status" value="1"/>
</dbReference>
<evidence type="ECO:0000313" key="4">
    <source>
        <dbReference type="EMBL" id="GAP14300.1"/>
    </source>
</evidence>